<accession>V6SJ12</accession>
<dbReference type="RefSeq" id="WP_023580181.1">
    <property type="nucleotide sequence ID" value="NZ_AVGG01000018.1"/>
</dbReference>
<dbReference type="OrthoDB" id="1376522at2"/>
<comment type="caution">
    <text evidence="1">The sequence shown here is derived from an EMBL/GenBank/DDBJ whole genome shotgun (WGS) entry which is preliminary data.</text>
</comment>
<dbReference type="eggNOG" id="ENOG502ZZGC">
    <property type="taxonomic scope" value="Bacteria"/>
</dbReference>
<protein>
    <submittedName>
        <fullName evidence="1">Uncharacterized protein</fullName>
    </submittedName>
</protein>
<dbReference type="STRING" id="1341181.FLJC2902T_26230"/>
<dbReference type="AlphaFoldDB" id="V6SJ12"/>
<evidence type="ECO:0000313" key="2">
    <source>
        <dbReference type="Proteomes" id="UP000018004"/>
    </source>
</evidence>
<proteinExistence type="predicted"/>
<dbReference type="Proteomes" id="UP000018004">
    <property type="component" value="Unassembled WGS sequence"/>
</dbReference>
<reference evidence="1 2" key="1">
    <citation type="submission" date="2013-08" db="EMBL/GenBank/DDBJ databases">
        <title>Flavobacterium limnosediminis JC2902 genome sequencing.</title>
        <authorList>
            <person name="Lee K."/>
            <person name="Yi H."/>
            <person name="Park S."/>
            <person name="Chun J."/>
        </authorList>
    </citation>
    <scope>NUCLEOTIDE SEQUENCE [LARGE SCALE GENOMIC DNA]</scope>
    <source>
        <strain evidence="1 2">JC2902</strain>
    </source>
</reference>
<dbReference type="PATRIC" id="fig|1341181.4.peg.2582"/>
<name>V6SJ12_9FLAO</name>
<evidence type="ECO:0000313" key="1">
    <source>
        <dbReference type="EMBL" id="ESU26648.1"/>
    </source>
</evidence>
<keyword evidence="2" id="KW-1185">Reference proteome</keyword>
<gene>
    <name evidence="1" type="ORF">FLJC2902T_26230</name>
</gene>
<sequence>MALLGNYGFQSLSEDEFEFNFEIPTNCNYTTDYDSEKNINTISIQLNSGQSQPASTYNTETYTLNSVNSLLDVVFQQTLNGVTSTKPRVVITN</sequence>
<organism evidence="1 2">
    <name type="scientific">Flavobacterium limnosediminis JC2902</name>
    <dbReference type="NCBI Taxonomy" id="1341181"/>
    <lineage>
        <taxon>Bacteria</taxon>
        <taxon>Pseudomonadati</taxon>
        <taxon>Bacteroidota</taxon>
        <taxon>Flavobacteriia</taxon>
        <taxon>Flavobacteriales</taxon>
        <taxon>Flavobacteriaceae</taxon>
        <taxon>Flavobacterium</taxon>
    </lineage>
</organism>
<dbReference type="EMBL" id="AVGG01000018">
    <property type="protein sequence ID" value="ESU26648.1"/>
    <property type="molecule type" value="Genomic_DNA"/>
</dbReference>